<dbReference type="GO" id="GO:0016705">
    <property type="term" value="F:oxidoreductase activity, acting on paired donors, with incorporation or reduction of molecular oxygen"/>
    <property type="evidence" value="ECO:0007669"/>
    <property type="project" value="InterPro"/>
</dbReference>
<organism evidence="5 6">
    <name type="scientific">Lysinibacillus sphaericus</name>
    <name type="common">Bacillus sphaericus</name>
    <dbReference type="NCBI Taxonomy" id="1421"/>
    <lineage>
        <taxon>Bacteria</taxon>
        <taxon>Bacillati</taxon>
        <taxon>Bacillota</taxon>
        <taxon>Bacilli</taxon>
        <taxon>Bacillales</taxon>
        <taxon>Bacillaceae</taxon>
        <taxon>Lysinibacillus</taxon>
    </lineage>
</organism>
<dbReference type="GO" id="GO:0004497">
    <property type="term" value="F:monooxygenase activity"/>
    <property type="evidence" value="ECO:0007669"/>
    <property type="project" value="UniProtKB-KW"/>
</dbReference>
<dbReference type="Pfam" id="PF00067">
    <property type="entry name" value="p450"/>
    <property type="match status" value="1"/>
</dbReference>
<dbReference type="Proteomes" id="UP000317944">
    <property type="component" value="Unassembled WGS sequence"/>
</dbReference>
<evidence type="ECO:0000313" key="6">
    <source>
        <dbReference type="Proteomes" id="UP000317944"/>
    </source>
</evidence>
<dbReference type="PRINTS" id="PR00359">
    <property type="entry name" value="BP450"/>
</dbReference>
<keyword evidence="4" id="KW-0408">Iron</keyword>
<dbReference type="OrthoDB" id="9801155at2"/>
<dbReference type="PROSITE" id="PS00086">
    <property type="entry name" value="CYTOCHROME_P450"/>
    <property type="match status" value="1"/>
</dbReference>
<keyword evidence="4" id="KW-0479">Metal-binding</keyword>
<evidence type="ECO:0000256" key="1">
    <source>
        <dbReference type="ARBA" id="ARBA00010617"/>
    </source>
</evidence>
<dbReference type="SUPFAM" id="SSF48264">
    <property type="entry name" value="Cytochrome P450"/>
    <property type="match status" value="1"/>
</dbReference>
<evidence type="ECO:0000256" key="3">
    <source>
        <dbReference type="ARBA" id="ARBA00023033"/>
    </source>
</evidence>
<evidence type="ECO:0000313" key="5">
    <source>
        <dbReference type="EMBL" id="TQR30875.1"/>
    </source>
</evidence>
<sequence length="386" mass="43775">MTKTELQYNPLDSETLNNPYPIYHQLRENSPVFWHEGMKSWVLTRYEDCREVLRNHELFARDLRRIGVDIPDIKNNLQTLDPPANMPLRNLMIKAFNSQDIESIRRRVHDLIEDIYKKQVSNKEFDFMKEVSAPLSLSLTCILLGIEEPDLESIVEISDAIAYQMDSGLVPENAELGNSARKKLNELVEEWLAAEEQPGILSYIRKNSQKANIPEHYVRNTTGTMFTASFGTLYASFGNALLVLLEHPDILDQFKNQELLDSGVDELIRYDGPATGTSRFAVEETKIGETIIKPGEIVLTLLAAANRDPEVYPDPDRIILNRSAKPNLGFGWGPHSCVGTLFGKLAIQQLIVCLLESPRRLQLVSEPKRRNTATVRCIDVLPVSFN</sequence>
<keyword evidence="3 4" id="KW-0503">Monooxygenase</keyword>
<dbReference type="PANTHER" id="PTHR46696">
    <property type="entry name" value="P450, PUTATIVE (EUROFUNG)-RELATED"/>
    <property type="match status" value="1"/>
</dbReference>
<dbReference type="GO" id="GO:0020037">
    <property type="term" value="F:heme binding"/>
    <property type="evidence" value="ECO:0007669"/>
    <property type="project" value="InterPro"/>
</dbReference>
<accession>A0A544UEM5</accession>
<dbReference type="PANTHER" id="PTHR46696:SF1">
    <property type="entry name" value="CYTOCHROME P450 YJIB-RELATED"/>
    <property type="match status" value="1"/>
</dbReference>
<dbReference type="InterPro" id="IPR017972">
    <property type="entry name" value="Cyt_P450_CS"/>
</dbReference>
<proteinExistence type="inferred from homology"/>
<dbReference type="AlphaFoldDB" id="A0A544UEM5"/>
<comment type="caution">
    <text evidence="5">The sequence shown here is derived from an EMBL/GenBank/DDBJ whole genome shotgun (WGS) entry which is preliminary data.</text>
</comment>
<evidence type="ECO:0000256" key="4">
    <source>
        <dbReference type="RuleBase" id="RU000461"/>
    </source>
</evidence>
<dbReference type="EMBL" id="SADV01000012">
    <property type="protein sequence ID" value="TQR30875.1"/>
    <property type="molecule type" value="Genomic_DNA"/>
</dbReference>
<dbReference type="InterPro" id="IPR001128">
    <property type="entry name" value="Cyt_P450"/>
</dbReference>
<dbReference type="GO" id="GO:0005506">
    <property type="term" value="F:iron ion binding"/>
    <property type="evidence" value="ECO:0007669"/>
    <property type="project" value="InterPro"/>
</dbReference>
<dbReference type="RefSeq" id="WP_142509525.1">
    <property type="nucleotide sequence ID" value="NZ_SADV01000012.1"/>
</dbReference>
<dbReference type="Gene3D" id="1.10.630.10">
    <property type="entry name" value="Cytochrome P450"/>
    <property type="match status" value="1"/>
</dbReference>
<gene>
    <name evidence="5" type="ORF">C7Y47_15110</name>
</gene>
<keyword evidence="4" id="KW-0560">Oxidoreductase</keyword>
<evidence type="ECO:0000256" key="2">
    <source>
        <dbReference type="ARBA" id="ARBA00022617"/>
    </source>
</evidence>
<reference evidence="5 6" key="1">
    <citation type="submission" date="2018-03" db="EMBL/GenBank/DDBJ databases">
        <title>Aerobic endospore-forming bacteria genome sequencing and assembly.</title>
        <authorList>
            <person name="Cavalcante D.A."/>
            <person name="Driks A."/>
            <person name="Putonti C."/>
            <person name="De-Souza M.T."/>
        </authorList>
    </citation>
    <scope>NUCLEOTIDE SEQUENCE [LARGE SCALE GENOMIC DNA]</scope>
    <source>
        <strain evidence="5 6">SDF0037</strain>
    </source>
</reference>
<protein>
    <submittedName>
        <fullName evidence="5">Cytochrome P450</fullName>
    </submittedName>
</protein>
<dbReference type="InterPro" id="IPR002397">
    <property type="entry name" value="Cyt_P450_B"/>
</dbReference>
<dbReference type="InterPro" id="IPR036396">
    <property type="entry name" value="Cyt_P450_sf"/>
</dbReference>
<keyword evidence="2 4" id="KW-0349">Heme</keyword>
<comment type="similarity">
    <text evidence="1 4">Belongs to the cytochrome P450 family.</text>
</comment>
<name>A0A544UEM5_LYSSH</name>